<dbReference type="InterPro" id="IPR000326">
    <property type="entry name" value="PAP2/HPO"/>
</dbReference>
<organism evidence="4 5">
    <name type="scientific">Streptomyces tsukubensis (strain DSM 42081 / NBRC 108919 / NRRL 18488 / 9993)</name>
    <dbReference type="NCBI Taxonomy" id="1114943"/>
    <lineage>
        <taxon>Bacteria</taxon>
        <taxon>Bacillati</taxon>
        <taxon>Actinomycetota</taxon>
        <taxon>Actinomycetes</taxon>
        <taxon>Kitasatosporales</taxon>
        <taxon>Streptomycetaceae</taxon>
        <taxon>Streptomyces</taxon>
    </lineage>
</organism>
<evidence type="ECO:0000256" key="1">
    <source>
        <dbReference type="SAM" id="MobiDB-lite"/>
    </source>
</evidence>
<dbReference type="CDD" id="cd03392">
    <property type="entry name" value="PAP2_like_2"/>
    <property type="match status" value="1"/>
</dbReference>
<sequence length="260" mass="27636">MPFPGSAPPGPSGSSGTSVPPGPARPPAGPGERAAGRTGLVLAVLSAVLLWLVAAAWSPLLSFDRSVARALHRRAVREPDLVQVNRILTDWVWDPWTMRLLIAAAVLWLWFRRERLLSVYTTAAVLLAWAIQQSLKAGVGRKRPQWPDPVDSAHFAAFPSGHAMVAAVVCVLLLWLLRRHGLRGRAWAAAVTAAAVSVVGVGLTRLYLGVHWPTDVLAGWLMGTGWALLAVAAYPWVEERVRSRTPGSSNAVGGGAGPAG</sequence>
<accession>A0A7G3UQT2</accession>
<evidence type="ECO:0000256" key="2">
    <source>
        <dbReference type="SAM" id="Phobius"/>
    </source>
</evidence>
<evidence type="ECO:0000313" key="4">
    <source>
        <dbReference type="EMBL" id="QKM70992.1"/>
    </source>
</evidence>
<feature type="transmembrane region" description="Helical" evidence="2">
    <location>
        <begin position="216"/>
        <end position="237"/>
    </location>
</feature>
<feature type="transmembrane region" description="Helical" evidence="2">
    <location>
        <begin position="155"/>
        <end position="177"/>
    </location>
</feature>
<evidence type="ECO:0000259" key="3">
    <source>
        <dbReference type="SMART" id="SM00014"/>
    </source>
</evidence>
<feature type="transmembrane region" description="Helical" evidence="2">
    <location>
        <begin position="117"/>
        <end position="135"/>
    </location>
</feature>
<reference evidence="4 5" key="1">
    <citation type="journal article" date="2012" name="J. Bacteriol.">
        <title>Draft genome of Streptomyces tsukubaensis NRRL 18488, the producer of the clinically important immunosuppressant tacrolimus (FK506).</title>
        <authorList>
            <person name="Barreiro C."/>
            <person name="Prieto C."/>
            <person name="Sola-Landa A."/>
            <person name="Solera E."/>
            <person name="Martinez-Castro M."/>
            <person name="Perez-Redondo R."/>
            <person name="Garcia-Estrada C."/>
            <person name="Aparicio J.F."/>
            <person name="Fernandez-Martinez L.T."/>
            <person name="Santos-Aberturas J."/>
            <person name="Salehi-Najafabadi Z."/>
            <person name="Rodriguez-Garcia A."/>
            <person name="Tauch A."/>
            <person name="Martin J.F."/>
        </authorList>
    </citation>
    <scope>NUCLEOTIDE SEQUENCE [LARGE SCALE GENOMIC DNA]</scope>
    <source>
        <strain evidence="5">DSM 42081 / NBRC 108919 / NRRL 18488 / 9993</strain>
    </source>
</reference>
<keyword evidence="2" id="KW-0472">Membrane</keyword>
<dbReference type="AlphaFoldDB" id="A0A7G3UQT2"/>
<feature type="transmembrane region" description="Helical" evidence="2">
    <location>
        <begin position="189"/>
        <end position="210"/>
    </location>
</feature>
<keyword evidence="2" id="KW-0812">Transmembrane</keyword>
<proteinExistence type="predicted"/>
<feature type="transmembrane region" description="Helical" evidence="2">
    <location>
        <begin position="40"/>
        <end position="60"/>
    </location>
</feature>
<keyword evidence="5" id="KW-1185">Reference proteome</keyword>
<gene>
    <name evidence="4" type="ORF">STSU_031520</name>
</gene>
<dbReference type="Proteomes" id="UP000005940">
    <property type="component" value="Chromosome"/>
</dbReference>
<protein>
    <submittedName>
        <fullName evidence="4">PAP2 family protein</fullName>
    </submittedName>
</protein>
<feature type="compositionally biased region" description="Pro residues" evidence="1">
    <location>
        <begin position="20"/>
        <end position="29"/>
    </location>
</feature>
<dbReference type="Pfam" id="PF01569">
    <property type="entry name" value="PAP2"/>
    <property type="match status" value="1"/>
</dbReference>
<dbReference type="PANTHER" id="PTHR14969:SF13">
    <property type="entry name" value="AT30094P"/>
    <property type="match status" value="1"/>
</dbReference>
<keyword evidence="2" id="KW-1133">Transmembrane helix</keyword>
<dbReference type="Gene3D" id="1.20.144.10">
    <property type="entry name" value="Phosphatidic acid phosphatase type 2/haloperoxidase"/>
    <property type="match status" value="1"/>
</dbReference>
<dbReference type="PANTHER" id="PTHR14969">
    <property type="entry name" value="SPHINGOSINE-1-PHOSPHATE PHOSPHOHYDROLASE"/>
    <property type="match status" value="1"/>
</dbReference>
<feature type="region of interest" description="Disordered" evidence="1">
    <location>
        <begin position="1"/>
        <end position="32"/>
    </location>
</feature>
<dbReference type="InterPro" id="IPR036938">
    <property type="entry name" value="PAP2/HPO_sf"/>
</dbReference>
<feature type="domain" description="Phosphatidic acid phosphatase type 2/haloperoxidase" evidence="3">
    <location>
        <begin position="118"/>
        <end position="231"/>
    </location>
</feature>
<dbReference type="EMBL" id="CP029159">
    <property type="protein sequence ID" value="QKM70992.1"/>
    <property type="molecule type" value="Genomic_DNA"/>
</dbReference>
<evidence type="ECO:0000313" key="5">
    <source>
        <dbReference type="Proteomes" id="UP000005940"/>
    </source>
</evidence>
<dbReference type="SMART" id="SM00014">
    <property type="entry name" value="acidPPc"/>
    <property type="match status" value="1"/>
</dbReference>
<dbReference type="SUPFAM" id="SSF48317">
    <property type="entry name" value="Acid phosphatase/Vanadium-dependent haloperoxidase"/>
    <property type="match status" value="1"/>
</dbReference>
<name>A0A7G3UQT2_STRT9</name>
<feature type="compositionally biased region" description="Pro residues" evidence="1">
    <location>
        <begin position="1"/>
        <end position="11"/>
    </location>
</feature>